<dbReference type="AlphaFoldDB" id="A0A7G9YUS7"/>
<protein>
    <recommendedName>
        <fullName evidence="2">VapB-type antitoxin</fullName>
    </recommendedName>
</protein>
<dbReference type="PANTHER" id="PTHR42244:SF2">
    <property type="entry name" value="ANTITOXIN VAPB3-RELATED"/>
    <property type="match status" value="1"/>
</dbReference>
<sequence length="91" mass="11029">MYLDYIVYNMSEVISIRIPRELKEMMRELEVDWASFVRRAMEEKVREEKKKNAVKLMDESRRKTRGVKFDSVEVVRSLRDTFSFSQKENLC</sequence>
<accession>A0A7G9YUS7</accession>
<reference evidence="1" key="1">
    <citation type="submission" date="2020-06" db="EMBL/GenBank/DDBJ databases">
        <title>Unique genomic features of the anaerobic methanotrophic archaea.</title>
        <authorList>
            <person name="Chadwick G.L."/>
            <person name="Skennerton C.T."/>
            <person name="Laso-Perez R."/>
            <person name="Leu A.O."/>
            <person name="Speth D.R."/>
            <person name="Yu H."/>
            <person name="Morgan-Lang C."/>
            <person name="Hatzenpichler R."/>
            <person name="Goudeau D."/>
            <person name="Malmstrom R."/>
            <person name="Brazelton W.J."/>
            <person name="Woyke T."/>
            <person name="Hallam S.J."/>
            <person name="Tyson G.W."/>
            <person name="Wegener G."/>
            <person name="Boetius A."/>
            <person name="Orphan V."/>
        </authorList>
    </citation>
    <scope>NUCLEOTIDE SEQUENCE</scope>
</reference>
<gene>
    <name evidence="1" type="ORF">LBHPMFOL_00031</name>
</gene>
<organism evidence="1">
    <name type="scientific">Candidatus Methanophagaceae archaeon ANME-1 ERB6</name>
    <dbReference type="NCBI Taxonomy" id="2759912"/>
    <lineage>
        <taxon>Archaea</taxon>
        <taxon>Methanobacteriati</taxon>
        <taxon>Methanobacteriota</taxon>
        <taxon>Stenosarchaea group</taxon>
        <taxon>Methanomicrobia</taxon>
        <taxon>Candidatus Methanophagales</taxon>
        <taxon>Candidatus Methanophagaceae</taxon>
    </lineage>
</organism>
<dbReference type="InterPro" id="IPR039709">
    <property type="entry name" value="VapB3-like"/>
</dbReference>
<dbReference type="EMBL" id="MT631477">
    <property type="protein sequence ID" value="QNO51761.1"/>
    <property type="molecule type" value="Genomic_DNA"/>
</dbReference>
<dbReference type="PANTHER" id="PTHR42244">
    <property type="entry name" value="ANTITOXIN VAPB3-RELATED"/>
    <property type="match status" value="1"/>
</dbReference>
<evidence type="ECO:0000313" key="1">
    <source>
        <dbReference type="EMBL" id="QNO51761.1"/>
    </source>
</evidence>
<proteinExistence type="predicted"/>
<name>A0A7G9YUS7_9EURY</name>
<evidence type="ECO:0008006" key="2">
    <source>
        <dbReference type="Google" id="ProtNLM"/>
    </source>
</evidence>